<evidence type="ECO:0000256" key="3">
    <source>
        <dbReference type="SAM" id="MobiDB-lite"/>
    </source>
</evidence>
<dbReference type="SUPFAM" id="SSF69304">
    <property type="entry name" value="Tricorn protease N-terminal domain"/>
    <property type="match status" value="1"/>
</dbReference>
<reference evidence="6 7" key="1">
    <citation type="submission" date="2021-03" db="EMBL/GenBank/DDBJ databases">
        <authorList>
            <person name="King G.J."/>
            <person name="Bancroft I."/>
            <person name="Baten A."/>
            <person name="Bloomfield J."/>
            <person name="Borpatragohain P."/>
            <person name="He Z."/>
            <person name="Irish N."/>
            <person name="Irwin J."/>
            <person name="Liu K."/>
            <person name="Mauleon R.P."/>
            <person name="Moore J."/>
            <person name="Morris R."/>
            <person name="Ostergaard L."/>
            <person name="Wang B."/>
            <person name="Wells R."/>
        </authorList>
    </citation>
    <scope>NUCLEOTIDE SEQUENCE [LARGE SCALE GENOMIC DNA]</scope>
    <source>
        <strain evidence="6">R-o-18</strain>
        <tissue evidence="6">Leaf</tissue>
    </source>
</reference>
<gene>
    <name evidence="6" type="primary">A01p014370.1_BraROA</name>
    <name evidence="6" type="ORF">IGI04_001214</name>
</gene>
<evidence type="ECO:0000259" key="5">
    <source>
        <dbReference type="PROSITE" id="PS51473"/>
    </source>
</evidence>
<dbReference type="Pfam" id="PF07714">
    <property type="entry name" value="PK_Tyr_Ser-Thr"/>
    <property type="match status" value="1"/>
</dbReference>
<keyword evidence="7" id="KW-1185">Reference proteome</keyword>
<feature type="compositionally biased region" description="Polar residues" evidence="3">
    <location>
        <begin position="70"/>
        <end position="82"/>
    </location>
</feature>
<keyword evidence="1" id="KW-0732">Signal</keyword>
<name>A0ABQ7NS26_BRACM</name>
<accession>A0ABQ7NS26</accession>
<feature type="transmembrane region" description="Helical" evidence="4">
    <location>
        <begin position="1149"/>
        <end position="1171"/>
    </location>
</feature>
<dbReference type="Pfam" id="PF01657">
    <property type="entry name" value="Stress-antifung"/>
    <property type="match status" value="2"/>
</dbReference>
<feature type="region of interest" description="Disordered" evidence="3">
    <location>
        <begin position="49"/>
        <end position="133"/>
    </location>
</feature>
<dbReference type="InterPro" id="IPR011009">
    <property type="entry name" value="Kinase-like_dom_sf"/>
</dbReference>
<dbReference type="SMART" id="SM00256">
    <property type="entry name" value="FBOX"/>
    <property type="match status" value="2"/>
</dbReference>
<dbReference type="InterPro" id="IPR002902">
    <property type="entry name" value="GNK2"/>
</dbReference>
<evidence type="ECO:0000256" key="1">
    <source>
        <dbReference type="ARBA" id="ARBA00022729"/>
    </source>
</evidence>
<feature type="domain" description="Gnk2-homologous" evidence="5">
    <location>
        <begin position="1025"/>
        <end position="1127"/>
    </location>
</feature>
<dbReference type="EMBL" id="JADBGQ010000001">
    <property type="protein sequence ID" value="KAG5413647.1"/>
    <property type="molecule type" value="Genomic_DNA"/>
</dbReference>
<dbReference type="InterPro" id="IPR001810">
    <property type="entry name" value="F-box_dom"/>
</dbReference>
<evidence type="ECO:0000313" key="7">
    <source>
        <dbReference type="Proteomes" id="UP000823674"/>
    </source>
</evidence>
<dbReference type="Proteomes" id="UP000823674">
    <property type="component" value="Chromosome A01"/>
</dbReference>
<organism evidence="6 7">
    <name type="scientific">Brassica rapa subsp. trilocularis</name>
    <dbReference type="NCBI Taxonomy" id="1813537"/>
    <lineage>
        <taxon>Eukaryota</taxon>
        <taxon>Viridiplantae</taxon>
        <taxon>Streptophyta</taxon>
        <taxon>Embryophyta</taxon>
        <taxon>Tracheophyta</taxon>
        <taxon>Spermatophyta</taxon>
        <taxon>Magnoliopsida</taxon>
        <taxon>eudicotyledons</taxon>
        <taxon>Gunneridae</taxon>
        <taxon>Pentapetalae</taxon>
        <taxon>rosids</taxon>
        <taxon>malvids</taxon>
        <taxon>Brassicales</taxon>
        <taxon>Brassicaceae</taxon>
        <taxon>Brassiceae</taxon>
        <taxon>Brassica</taxon>
    </lineage>
</organism>
<keyword evidence="4" id="KW-1133">Transmembrane helix</keyword>
<keyword evidence="4" id="KW-0812">Transmembrane</keyword>
<dbReference type="InterPro" id="IPR005174">
    <property type="entry name" value="KIB1-4_b-propeller"/>
</dbReference>
<dbReference type="Pfam" id="PF00646">
    <property type="entry name" value="F-box"/>
    <property type="match status" value="2"/>
</dbReference>
<dbReference type="SUPFAM" id="SSF56112">
    <property type="entry name" value="Protein kinase-like (PK-like)"/>
    <property type="match status" value="1"/>
</dbReference>
<dbReference type="Gene3D" id="1.10.510.10">
    <property type="entry name" value="Transferase(Phosphotransferase) domain 1"/>
    <property type="match status" value="1"/>
</dbReference>
<sequence length="1850" mass="210848">MHQRAYNWRRSKPVLRLLDIVIRTAFSTHKVIKLLRFFNRHTNTPRMGRQVEFSPWKVDSRKNQTKQEDPCSTVSLPTLQNDHSPHFMDESVSLHRRLSSVESSSEYNMTKDGSHDGPLSSDSGTESNRSSDLTASTGLSTIIRVLSDSLLRTELAEMEMMKAREAARWEAEKRRMEMEVELTRMVLQTHLQVTTSLLVEEQEIVPSQRKRKRSEVIEDESSTTRDSLLRLSVFAMEDNKKRNPNSHECNSWSELPLDLLNMVFKRLGFVDFQRAKSVCSSWLSSSRQSVPKKNHTPWLILFPEEQNNSYCKLFNPEEKERLYKTQDTGLDFSKSVCEASYGSWLLMHDLCYNLHIVNIFTNERIILPSLESQLGLTKERRTKPKNRILSCLFWIDEKTKDYVVVCSLDNLPVVYSKKVNNSWKQIPETSECLGMVYKDHKLYFLNYYGDFCIFDFYGETPQQTFQRELKVESVHSRKISSRLRIVATKLVATVTGNVLLVQKIWRSIPMTWSFLVIKVYSYSSGNLKEHQLVNSLGNESMLFDQGITVLANETYGFIANSIYFSGCDDKKDRNDLFLFNLQTHKTELMHKFDCSKFHWLLMRYPLRSLYVVNLFTNERINLPSVESQLGMVKVERTLDDMRTNDYVVLWGLRDLCVVYSKKRDTSWTQLPKTAGCVDVVYKESKLYFLSVSGCLLIFDLSGETPQQIFQCGVIVERLRLGLVVPTKLVVTVTGEVFKVEKWWRSRSETWSFRVIKVCSPGFLRMRNHQLVTSLGDESMLLDQSITVLGNDGFIRDSIYFSVKRDNTSLISDYLVFVLIVVLFGHRESACETINHSPSDKVQGNGNISVSLEESQVHTTGPLIAEPQKVTTSTPEIIIAPTETDVLEKSATNKSLQEMILSKKLTLFRASAQDPTYTYHVCPNTTTFTRNSTYYTNLRTLLSSLSSPNASYSTGFQNATTGQAPDGVTGLFLCRGDVMQEVCRRCISFAVNDTLKRCPNEREVTLYYEKCMLRYSNGNILSTLNTSGERNMSNGERITSNQTGFRDLLLSTMNQAATFASNSSRKFDTVNAFANSQTLFGLVQCTPDLTSQECFHCLNWTINRLPIDSVGGRVLVPSCNSRFEPYKFYDETDVPTPPPPRPGEGGNSSVIIIAVVVPITVIFLLLVAVFSFRAKRKGMVYETEPLAADEVVSTDRDDITTAGSLQFDFKAIEAATDNFSEGNKLGQGGFGQVYKYCGSGYMSPEYAMYGQFSMKSDVYSFGVLVLEIISGKRNSSLFQMDGTAGNLAWRLWSNGSRLELMDPSFQDNYETNEITRCIHIALLCVQEEAEDRPTMSAIVQMLTTSSISLAVPRPPGFFFRSRHEQVGRAGPSIDMSALCSDDNASITRDRVEFSMSIAMHIIRTRQPQLDPVSPAPPPLPPAPQGITVLADEGINKNCIYFSSSSDKNTNDIFLFNLERRKMEQLHKFDCSSLQLSSDGWFLPNLPQDLLISLFERLNFANFQRVKAVCSSWHASSRQCVHIPKSQIHWMILFPEDDENNNNNYPCTLFNPEERDKRYKTQDLGLEFAKSFCISTYGSWLLMLYPLRSLYVVNLFTDERINLPSVESQVGMVKVERTLGGYELRTTSPNEKVYKGISIRTPVFWIDERTNDYVVLWGLRDLCVVYSKKRDTVWTQLPKTSGCVDVVYKESKLYFLSLSGCFLIFDLSGETPQQIFQCAVTVERLRLGLVVPTKLVVTVTGEVFKAEKRWRSRSETWSFRVIKICSPGFLTNHKLVTSLGDESMLLDQGITVLGNEGFIRDSIYFSVKRDNTSSIFVFNLRTKKTVPLHNFDCSVAQFSRARWFLPSFTQIT</sequence>
<dbReference type="PROSITE" id="PS51473">
    <property type="entry name" value="GNK2"/>
    <property type="match status" value="2"/>
</dbReference>
<keyword evidence="2" id="KW-0677">Repeat</keyword>
<dbReference type="SUPFAM" id="SSF81383">
    <property type="entry name" value="F-box domain"/>
    <property type="match status" value="1"/>
</dbReference>
<dbReference type="InterPro" id="IPR038408">
    <property type="entry name" value="GNK2_sf"/>
</dbReference>
<evidence type="ECO:0000256" key="4">
    <source>
        <dbReference type="SAM" id="Phobius"/>
    </source>
</evidence>
<dbReference type="InterPro" id="IPR036047">
    <property type="entry name" value="F-box-like_dom_sf"/>
</dbReference>
<keyword evidence="4" id="KW-0472">Membrane</keyword>
<proteinExistence type="predicted"/>
<feature type="compositionally biased region" description="Basic and acidic residues" evidence="3">
    <location>
        <begin position="83"/>
        <end position="93"/>
    </location>
</feature>
<dbReference type="Gene3D" id="1.20.1280.50">
    <property type="match status" value="1"/>
</dbReference>
<dbReference type="Pfam" id="PF03478">
    <property type="entry name" value="Beta-prop_KIB1-4"/>
    <property type="match status" value="3"/>
</dbReference>
<dbReference type="InterPro" id="IPR050942">
    <property type="entry name" value="F-box_BR-signaling"/>
</dbReference>
<dbReference type="PANTHER" id="PTHR44259:SF26">
    <property type="entry name" value="F-BOX FAMILY PROTEIN-LIKE PROTEIN"/>
    <property type="match status" value="1"/>
</dbReference>
<dbReference type="PANTHER" id="PTHR44259">
    <property type="entry name" value="OS07G0183000 PROTEIN-RELATED"/>
    <property type="match status" value="1"/>
</dbReference>
<feature type="compositionally biased region" description="Polar residues" evidence="3">
    <location>
        <begin position="120"/>
        <end position="133"/>
    </location>
</feature>
<evidence type="ECO:0000256" key="2">
    <source>
        <dbReference type="ARBA" id="ARBA00022737"/>
    </source>
</evidence>
<feature type="domain" description="Gnk2-homologous" evidence="5">
    <location>
        <begin position="915"/>
        <end position="1019"/>
    </location>
</feature>
<evidence type="ECO:0000313" key="6">
    <source>
        <dbReference type="EMBL" id="KAG5413647.1"/>
    </source>
</evidence>
<dbReference type="InterPro" id="IPR001245">
    <property type="entry name" value="Ser-Thr/Tyr_kinase_cat_dom"/>
</dbReference>
<dbReference type="Gene3D" id="3.30.430.20">
    <property type="entry name" value="Gnk2 domain, C-X8-C-X2-C motif"/>
    <property type="match status" value="2"/>
</dbReference>
<protein>
    <recommendedName>
        <fullName evidence="5">Gnk2-homologous domain-containing protein</fullName>
    </recommendedName>
</protein>
<feature type="compositionally biased region" description="Basic and acidic residues" evidence="3">
    <location>
        <begin position="58"/>
        <end position="69"/>
    </location>
</feature>
<dbReference type="CDD" id="cd23509">
    <property type="entry name" value="Gnk2-like"/>
    <property type="match status" value="2"/>
</dbReference>
<comment type="caution">
    <text evidence="6">The sequence shown here is derived from an EMBL/GenBank/DDBJ whole genome shotgun (WGS) entry which is preliminary data.</text>
</comment>
<dbReference type="Gene3D" id="3.30.200.20">
    <property type="entry name" value="Phosphorylase Kinase, domain 1"/>
    <property type="match status" value="1"/>
</dbReference>